<sequence>MSNNSEFLDKARDEANAASDEHCKQWDLLNELASPTIEDLDAWLAARDAFYKAQEKFESIVRQICAR</sequence>
<reference evidence="2" key="1">
    <citation type="submission" date="2016-03" db="EMBL/GenBank/DDBJ databases">
        <authorList>
            <person name="Ray J."/>
            <person name="Price M."/>
            <person name="Deutschbauer A."/>
        </authorList>
    </citation>
    <scope>NUCLEOTIDE SEQUENCE [LARGE SCALE GENOMIC DNA]</scope>
    <source>
        <strain evidence="2">FW300-N1B4</strain>
    </source>
</reference>
<comment type="caution">
    <text evidence="1">The sequence shown here is derived from an EMBL/GenBank/DDBJ whole genome shotgun (WGS) entry which is preliminary data.</text>
</comment>
<reference evidence="1 2" key="2">
    <citation type="journal article" date="2018" name="Nature">
        <title>Mutant phenotypes for thousands of bacterial genes of unknown function.</title>
        <authorList>
            <person name="Price M.N."/>
            <person name="Wetmore K.M."/>
            <person name="Waters R.J."/>
            <person name="Callaghan M."/>
            <person name="Ray J."/>
            <person name="Liu H."/>
            <person name="Kuehl J.V."/>
            <person name="Melnyk R.A."/>
            <person name="Lamson J.S."/>
            <person name="Suh Y."/>
            <person name="Carlson H.K."/>
            <person name="Esquivel Z."/>
            <person name="Sadeeshkumar H."/>
            <person name="Chakraborty R."/>
            <person name="Zane G.M."/>
            <person name="Rubin B.E."/>
            <person name="Wall J.D."/>
            <person name="Visel A."/>
            <person name="Bristow J."/>
            <person name="Blow M.J."/>
            <person name="Arkin A.P."/>
            <person name="Deutschbauer A.M."/>
        </authorList>
    </citation>
    <scope>NUCLEOTIDE SEQUENCE [LARGE SCALE GENOMIC DNA]</scope>
    <source>
        <strain evidence="1 2">FW300-N1B4</strain>
    </source>
</reference>
<dbReference type="AlphaFoldDB" id="A0A161YZ78"/>
<name>A0A161YZ78_PSEFL</name>
<dbReference type="RefSeq" id="WP_063341385.1">
    <property type="nucleotide sequence ID" value="NZ_LUKJ01000003.1"/>
</dbReference>
<gene>
    <name evidence="1" type="ORF">A1D17_08515</name>
</gene>
<protein>
    <submittedName>
        <fullName evidence="1">Uncharacterized protein</fullName>
    </submittedName>
</protein>
<organism evidence="1 2">
    <name type="scientific">Pseudomonas fluorescens</name>
    <dbReference type="NCBI Taxonomy" id="294"/>
    <lineage>
        <taxon>Bacteria</taxon>
        <taxon>Pseudomonadati</taxon>
        <taxon>Pseudomonadota</taxon>
        <taxon>Gammaproteobacteria</taxon>
        <taxon>Pseudomonadales</taxon>
        <taxon>Pseudomonadaceae</taxon>
        <taxon>Pseudomonas</taxon>
    </lineage>
</organism>
<proteinExistence type="predicted"/>
<evidence type="ECO:0000313" key="1">
    <source>
        <dbReference type="EMBL" id="KZN16197.1"/>
    </source>
</evidence>
<dbReference type="Proteomes" id="UP000076489">
    <property type="component" value="Unassembled WGS sequence"/>
</dbReference>
<evidence type="ECO:0000313" key="2">
    <source>
        <dbReference type="Proteomes" id="UP000076489"/>
    </source>
</evidence>
<accession>A0A161YZ78</accession>
<dbReference type="EMBL" id="LUKJ01000003">
    <property type="protein sequence ID" value="KZN16197.1"/>
    <property type="molecule type" value="Genomic_DNA"/>
</dbReference>